<keyword evidence="2" id="KW-0472">Membrane</keyword>
<dbReference type="AlphaFoldDB" id="A0AAD5EBQ8"/>
<accession>A0AAD5EBQ8</accession>
<dbReference type="Proteomes" id="UP001206595">
    <property type="component" value="Unassembled WGS sequence"/>
</dbReference>
<feature type="region of interest" description="Disordered" evidence="1">
    <location>
        <begin position="83"/>
        <end position="106"/>
    </location>
</feature>
<gene>
    <name evidence="3" type="ORF">K450DRAFT_242541</name>
</gene>
<sequence length="163" mass="18548">MGFKIFLEAALPDFPFLASHDSFEPMHEDNANIDLSTTPQIPAPCQEQEQRRGRRRHSVVTIDLPDIAPPEYTTATVLSKPPVYAETENANPQRPPRIFEAGSTPSVPSGGFYEQYIDRTAAIESRPRYQMPWYRHKVTMWVCLFAVIVVISVIIHFIHPNTL</sequence>
<dbReference type="RefSeq" id="XP_051444299.1">
    <property type="nucleotide sequence ID" value="XM_051589274.1"/>
</dbReference>
<keyword evidence="2" id="KW-1133">Transmembrane helix</keyword>
<evidence type="ECO:0000256" key="1">
    <source>
        <dbReference type="SAM" id="MobiDB-lite"/>
    </source>
</evidence>
<reference evidence="3" key="1">
    <citation type="submission" date="2021-06" db="EMBL/GenBank/DDBJ databases">
        <authorList>
            <consortium name="DOE Joint Genome Institute"/>
            <person name="Mondo S.J."/>
            <person name="Amses K.R."/>
            <person name="Simmons D.R."/>
            <person name="Longcore J.E."/>
            <person name="Seto K."/>
            <person name="Alves G.H."/>
            <person name="Bonds A.E."/>
            <person name="Quandt C.A."/>
            <person name="Davis W.J."/>
            <person name="Chang Y."/>
            <person name="Letcher P.M."/>
            <person name="Powell M.J."/>
            <person name="Kuo A."/>
            <person name="Labutti K."/>
            <person name="Pangilinan J."/>
            <person name="Andreopoulos W."/>
            <person name="Tritt A."/>
            <person name="Riley R."/>
            <person name="Hundley H."/>
            <person name="Johnson J."/>
            <person name="Lipzen A."/>
            <person name="Barry K."/>
            <person name="Berbee M.L."/>
            <person name="Buchler N.E."/>
            <person name="Grigoriev I.V."/>
            <person name="Spatafora J.W."/>
            <person name="Stajich J.E."/>
            <person name="James T.Y."/>
        </authorList>
    </citation>
    <scope>NUCLEOTIDE SEQUENCE</scope>
    <source>
        <strain evidence="3">AG</strain>
    </source>
</reference>
<evidence type="ECO:0000256" key="2">
    <source>
        <dbReference type="SAM" id="Phobius"/>
    </source>
</evidence>
<protein>
    <submittedName>
        <fullName evidence="3">Uncharacterized protein</fullName>
    </submittedName>
</protein>
<name>A0AAD5EBQ8_UMBRA</name>
<dbReference type="EMBL" id="MU620921">
    <property type="protein sequence ID" value="KAI8579295.1"/>
    <property type="molecule type" value="Genomic_DNA"/>
</dbReference>
<evidence type="ECO:0000313" key="4">
    <source>
        <dbReference type="Proteomes" id="UP001206595"/>
    </source>
</evidence>
<keyword evidence="4" id="KW-1185">Reference proteome</keyword>
<dbReference type="GeneID" id="75914619"/>
<keyword evidence="2" id="KW-0812">Transmembrane</keyword>
<feature type="transmembrane region" description="Helical" evidence="2">
    <location>
        <begin position="138"/>
        <end position="158"/>
    </location>
</feature>
<comment type="caution">
    <text evidence="3">The sequence shown here is derived from an EMBL/GenBank/DDBJ whole genome shotgun (WGS) entry which is preliminary data.</text>
</comment>
<reference evidence="3" key="2">
    <citation type="journal article" date="2022" name="Proc. Natl. Acad. Sci. U.S.A.">
        <title>Diploid-dominant life cycles characterize the early evolution of Fungi.</title>
        <authorList>
            <person name="Amses K.R."/>
            <person name="Simmons D.R."/>
            <person name="Longcore J.E."/>
            <person name="Mondo S.J."/>
            <person name="Seto K."/>
            <person name="Jeronimo G.H."/>
            <person name="Bonds A.E."/>
            <person name="Quandt C.A."/>
            <person name="Davis W.J."/>
            <person name="Chang Y."/>
            <person name="Federici B.A."/>
            <person name="Kuo A."/>
            <person name="LaButti K."/>
            <person name="Pangilinan J."/>
            <person name="Andreopoulos W."/>
            <person name="Tritt A."/>
            <person name="Riley R."/>
            <person name="Hundley H."/>
            <person name="Johnson J."/>
            <person name="Lipzen A."/>
            <person name="Barry K."/>
            <person name="Lang B.F."/>
            <person name="Cuomo C.A."/>
            <person name="Buchler N.E."/>
            <person name="Grigoriev I.V."/>
            <person name="Spatafora J.W."/>
            <person name="Stajich J.E."/>
            <person name="James T.Y."/>
        </authorList>
    </citation>
    <scope>NUCLEOTIDE SEQUENCE</scope>
    <source>
        <strain evidence="3">AG</strain>
    </source>
</reference>
<proteinExistence type="predicted"/>
<evidence type="ECO:0000313" key="3">
    <source>
        <dbReference type="EMBL" id="KAI8579295.1"/>
    </source>
</evidence>
<organism evidence="3 4">
    <name type="scientific">Umbelopsis ramanniana AG</name>
    <dbReference type="NCBI Taxonomy" id="1314678"/>
    <lineage>
        <taxon>Eukaryota</taxon>
        <taxon>Fungi</taxon>
        <taxon>Fungi incertae sedis</taxon>
        <taxon>Mucoromycota</taxon>
        <taxon>Mucoromycotina</taxon>
        <taxon>Umbelopsidomycetes</taxon>
        <taxon>Umbelopsidales</taxon>
        <taxon>Umbelopsidaceae</taxon>
        <taxon>Umbelopsis</taxon>
    </lineage>
</organism>